<dbReference type="GO" id="GO:0019760">
    <property type="term" value="P:glucosinolate metabolic process"/>
    <property type="evidence" value="ECO:0007669"/>
    <property type="project" value="UniProtKB-ARBA"/>
</dbReference>
<dbReference type="PANTHER" id="PTHR47435">
    <property type="entry name" value="KELCH REPEAT PROTEIN (AFU_ORTHOLOGUE AFUA_5G12780)"/>
    <property type="match status" value="1"/>
</dbReference>
<keyword evidence="2" id="KW-0408">Iron</keyword>
<sequence length="488" mass="52515">ALEDVPQPGLFLRRSLARATVIDNYVYIEGGELSQDALTEPDLSITKWRKPHQVNSTISIDLSTSWTAASVSMKATKKPDDVPRKGRAQIWTDLSEKAFYLWGGAKPAGFIERDPKTVWKFTTDGNGGGKWSKEVANNEIVFQSLRMGDRGAYANTNTTGFVLGGHVHRDTEVGQTGVTIIHGMAAFNMKTKTYEAISSPLGNDAFTAGIMQCVPQFGVDGKGLMVVLGGMLSATGSNDVKEMTALGFDRVVMFDPETKKSWEQKATGEIPPTPRSYFCHAGFKNKDGGFDIFISGGENVQRGQSRYSDAYILSLPGFFWKKVPDMPTGSRANAACVPVKNKQVLSIGGIGSGGDWDSKDANPQGLMLFDMTALKWKYEYDALDDAPYESADSIKEWYKNGSLANVQWSSSEVQKMFATSSDSPTPSGDTTADISPSGSSTPGSGENGGSSTPIGAIVGGVVGGIAVLALIVGMVWFLLRKKRQSQAE</sequence>
<dbReference type="EMBL" id="MU864542">
    <property type="protein sequence ID" value="KAK4183537.1"/>
    <property type="molecule type" value="Genomic_DNA"/>
</dbReference>
<evidence type="ECO:0000256" key="4">
    <source>
        <dbReference type="SAM" id="Phobius"/>
    </source>
</evidence>
<keyword evidence="1" id="KW-0677">Repeat</keyword>
<dbReference type="SUPFAM" id="SSF117281">
    <property type="entry name" value="Kelch motif"/>
    <property type="match status" value="1"/>
</dbReference>
<dbReference type="AlphaFoldDB" id="A0AAN6WNJ2"/>
<evidence type="ECO:0000256" key="2">
    <source>
        <dbReference type="ARBA" id="ARBA00023004"/>
    </source>
</evidence>
<dbReference type="PANTHER" id="PTHR47435:SF4">
    <property type="entry name" value="KELCH REPEAT PROTEIN (AFU_ORTHOLOGUE AFUA_5G12780)"/>
    <property type="match status" value="1"/>
</dbReference>
<keyword evidence="4" id="KW-0472">Membrane</keyword>
<feature type="transmembrane region" description="Helical" evidence="4">
    <location>
        <begin position="454"/>
        <end position="479"/>
    </location>
</feature>
<keyword evidence="4" id="KW-0812">Transmembrane</keyword>
<organism evidence="5 6">
    <name type="scientific">Podospora australis</name>
    <dbReference type="NCBI Taxonomy" id="1536484"/>
    <lineage>
        <taxon>Eukaryota</taxon>
        <taxon>Fungi</taxon>
        <taxon>Dikarya</taxon>
        <taxon>Ascomycota</taxon>
        <taxon>Pezizomycotina</taxon>
        <taxon>Sordariomycetes</taxon>
        <taxon>Sordariomycetidae</taxon>
        <taxon>Sordariales</taxon>
        <taxon>Podosporaceae</taxon>
        <taxon>Podospora</taxon>
    </lineage>
</organism>
<feature type="non-terminal residue" evidence="5">
    <location>
        <position position="1"/>
    </location>
</feature>
<dbReference type="SUPFAM" id="SSF50965">
    <property type="entry name" value="Galactose oxidase, central domain"/>
    <property type="match status" value="1"/>
</dbReference>
<evidence type="ECO:0008006" key="7">
    <source>
        <dbReference type="Google" id="ProtNLM"/>
    </source>
</evidence>
<keyword evidence="6" id="KW-1185">Reference proteome</keyword>
<accession>A0AAN6WNJ2</accession>
<comment type="caution">
    <text evidence="5">The sequence shown here is derived from an EMBL/GenBank/DDBJ whole genome shotgun (WGS) entry which is preliminary data.</text>
</comment>
<evidence type="ECO:0000256" key="1">
    <source>
        <dbReference type="ARBA" id="ARBA00022737"/>
    </source>
</evidence>
<name>A0AAN6WNJ2_9PEZI</name>
<dbReference type="InterPro" id="IPR015915">
    <property type="entry name" value="Kelch-typ_b-propeller"/>
</dbReference>
<reference evidence="5" key="2">
    <citation type="submission" date="2023-05" db="EMBL/GenBank/DDBJ databases">
        <authorList>
            <consortium name="Lawrence Berkeley National Laboratory"/>
            <person name="Steindorff A."/>
            <person name="Hensen N."/>
            <person name="Bonometti L."/>
            <person name="Westerberg I."/>
            <person name="Brannstrom I.O."/>
            <person name="Guillou S."/>
            <person name="Cros-Aarteil S."/>
            <person name="Calhoun S."/>
            <person name="Haridas S."/>
            <person name="Kuo A."/>
            <person name="Mondo S."/>
            <person name="Pangilinan J."/>
            <person name="Riley R."/>
            <person name="Labutti K."/>
            <person name="Andreopoulos B."/>
            <person name="Lipzen A."/>
            <person name="Chen C."/>
            <person name="Yanf M."/>
            <person name="Daum C."/>
            <person name="Ng V."/>
            <person name="Clum A."/>
            <person name="Ohm R."/>
            <person name="Martin F."/>
            <person name="Silar P."/>
            <person name="Natvig D."/>
            <person name="Lalanne C."/>
            <person name="Gautier V."/>
            <person name="Ament-Velasquez S.L."/>
            <person name="Kruys A."/>
            <person name="Hutchinson M.I."/>
            <person name="Powell A.J."/>
            <person name="Barry K."/>
            <person name="Miller A.N."/>
            <person name="Grigoriev I.V."/>
            <person name="Debuchy R."/>
            <person name="Gladieux P."/>
            <person name="Thoren M.H."/>
            <person name="Johannesson H."/>
        </authorList>
    </citation>
    <scope>NUCLEOTIDE SEQUENCE</scope>
    <source>
        <strain evidence="5">PSN309</strain>
    </source>
</reference>
<evidence type="ECO:0000313" key="5">
    <source>
        <dbReference type="EMBL" id="KAK4183537.1"/>
    </source>
</evidence>
<feature type="region of interest" description="Disordered" evidence="3">
    <location>
        <begin position="415"/>
        <end position="449"/>
    </location>
</feature>
<evidence type="ECO:0000256" key="3">
    <source>
        <dbReference type="SAM" id="MobiDB-lite"/>
    </source>
</evidence>
<gene>
    <name evidence="5" type="ORF">QBC35DRAFT_365625</name>
</gene>
<protein>
    <recommendedName>
        <fullName evidence="7">Kelch repeat-containing protein</fullName>
    </recommendedName>
</protein>
<dbReference type="InterPro" id="IPR011043">
    <property type="entry name" value="Gal_Oxase/kelch_b-propeller"/>
</dbReference>
<dbReference type="Gene3D" id="2.120.10.80">
    <property type="entry name" value="Kelch-type beta propeller"/>
    <property type="match status" value="1"/>
</dbReference>
<reference evidence="5" key="1">
    <citation type="journal article" date="2023" name="Mol. Phylogenet. Evol.">
        <title>Genome-scale phylogeny and comparative genomics of the fungal order Sordariales.</title>
        <authorList>
            <person name="Hensen N."/>
            <person name="Bonometti L."/>
            <person name="Westerberg I."/>
            <person name="Brannstrom I.O."/>
            <person name="Guillou S."/>
            <person name="Cros-Aarteil S."/>
            <person name="Calhoun S."/>
            <person name="Haridas S."/>
            <person name="Kuo A."/>
            <person name="Mondo S."/>
            <person name="Pangilinan J."/>
            <person name="Riley R."/>
            <person name="LaButti K."/>
            <person name="Andreopoulos B."/>
            <person name="Lipzen A."/>
            <person name="Chen C."/>
            <person name="Yan M."/>
            <person name="Daum C."/>
            <person name="Ng V."/>
            <person name="Clum A."/>
            <person name="Steindorff A."/>
            <person name="Ohm R.A."/>
            <person name="Martin F."/>
            <person name="Silar P."/>
            <person name="Natvig D.O."/>
            <person name="Lalanne C."/>
            <person name="Gautier V."/>
            <person name="Ament-Velasquez S.L."/>
            <person name="Kruys A."/>
            <person name="Hutchinson M.I."/>
            <person name="Powell A.J."/>
            <person name="Barry K."/>
            <person name="Miller A.N."/>
            <person name="Grigoriev I.V."/>
            <person name="Debuchy R."/>
            <person name="Gladieux P."/>
            <person name="Hiltunen Thoren M."/>
            <person name="Johannesson H."/>
        </authorList>
    </citation>
    <scope>NUCLEOTIDE SEQUENCE</scope>
    <source>
        <strain evidence="5">PSN309</strain>
    </source>
</reference>
<dbReference type="Proteomes" id="UP001302126">
    <property type="component" value="Unassembled WGS sequence"/>
</dbReference>
<feature type="compositionally biased region" description="Low complexity" evidence="3">
    <location>
        <begin position="419"/>
        <end position="449"/>
    </location>
</feature>
<feature type="non-terminal residue" evidence="5">
    <location>
        <position position="488"/>
    </location>
</feature>
<keyword evidence="4" id="KW-1133">Transmembrane helix</keyword>
<evidence type="ECO:0000313" key="6">
    <source>
        <dbReference type="Proteomes" id="UP001302126"/>
    </source>
</evidence>
<proteinExistence type="predicted"/>